<dbReference type="CDD" id="cd08504">
    <property type="entry name" value="PBP2_OppA"/>
    <property type="match status" value="1"/>
</dbReference>
<dbReference type="Gene3D" id="3.40.190.10">
    <property type="entry name" value="Periplasmic binding protein-like II"/>
    <property type="match status" value="1"/>
</dbReference>
<dbReference type="FunFam" id="3.90.76.10:FF:000001">
    <property type="entry name" value="Oligopeptide ABC transporter substrate-binding protein"/>
    <property type="match status" value="1"/>
</dbReference>
<dbReference type="Pfam" id="PF00496">
    <property type="entry name" value="SBP_bac_5"/>
    <property type="match status" value="1"/>
</dbReference>
<gene>
    <name evidence="7" type="ORF">ELAC_0822</name>
</gene>
<dbReference type="GO" id="GO:0015833">
    <property type="term" value="P:peptide transport"/>
    <property type="evidence" value="ECO:0007669"/>
    <property type="project" value="TreeGrafter"/>
</dbReference>
<feature type="signal peptide" evidence="5">
    <location>
        <begin position="1"/>
        <end position="20"/>
    </location>
</feature>
<dbReference type="RefSeq" id="WP_098038020.1">
    <property type="nucleotide sequence ID" value="NZ_CWGJ01000011.1"/>
</dbReference>
<dbReference type="InterPro" id="IPR000914">
    <property type="entry name" value="SBP_5_dom"/>
</dbReference>
<evidence type="ECO:0000259" key="6">
    <source>
        <dbReference type="Pfam" id="PF00496"/>
    </source>
</evidence>
<evidence type="ECO:0000256" key="4">
    <source>
        <dbReference type="ARBA" id="ARBA00022729"/>
    </source>
</evidence>
<dbReference type="Gene3D" id="3.10.105.10">
    <property type="entry name" value="Dipeptide-binding Protein, Domain 3"/>
    <property type="match status" value="1"/>
</dbReference>
<dbReference type="Proteomes" id="UP000220251">
    <property type="component" value="Unassembled WGS sequence"/>
</dbReference>
<dbReference type="PANTHER" id="PTHR30290:SF10">
    <property type="entry name" value="PERIPLASMIC OLIGOPEPTIDE-BINDING PROTEIN-RELATED"/>
    <property type="match status" value="1"/>
</dbReference>
<dbReference type="InterPro" id="IPR039424">
    <property type="entry name" value="SBP_5"/>
</dbReference>
<comment type="similarity">
    <text evidence="2">Belongs to the bacterial solute-binding protein 5 family.</text>
</comment>
<evidence type="ECO:0000313" key="8">
    <source>
        <dbReference type="Proteomes" id="UP000220251"/>
    </source>
</evidence>
<keyword evidence="3" id="KW-0813">Transport</keyword>
<dbReference type="GO" id="GO:0030288">
    <property type="term" value="C:outer membrane-bounded periplasmic space"/>
    <property type="evidence" value="ECO:0007669"/>
    <property type="project" value="UniProtKB-ARBA"/>
</dbReference>
<dbReference type="SUPFAM" id="SSF53850">
    <property type="entry name" value="Periplasmic binding protein-like II"/>
    <property type="match status" value="1"/>
</dbReference>
<evidence type="ECO:0000313" key="7">
    <source>
        <dbReference type="EMBL" id="CRX38171.1"/>
    </source>
</evidence>
<keyword evidence="8" id="KW-1185">Reference proteome</keyword>
<protein>
    <submittedName>
        <fullName evidence="7">ABC-type transporter, substrate-binding protein</fullName>
    </submittedName>
</protein>
<keyword evidence="4 5" id="KW-0732">Signal</keyword>
<dbReference type="OrthoDB" id="17118at2"/>
<proteinExistence type="inferred from homology"/>
<dbReference type="EMBL" id="CWGJ01000011">
    <property type="protein sequence ID" value="CRX38171.1"/>
    <property type="molecule type" value="Genomic_DNA"/>
</dbReference>
<dbReference type="PANTHER" id="PTHR30290">
    <property type="entry name" value="PERIPLASMIC BINDING COMPONENT OF ABC TRANSPORTER"/>
    <property type="match status" value="1"/>
</dbReference>
<dbReference type="GO" id="GO:0043190">
    <property type="term" value="C:ATP-binding cassette (ABC) transporter complex"/>
    <property type="evidence" value="ECO:0007669"/>
    <property type="project" value="InterPro"/>
</dbReference>
<comment type="subcellular location">
    <subcellularLocation>
        <location evidence="1">Cell envelope</location>
    </subcellularLocation>
</comment>
<feature type="chain" id="PRO_5005217757" evidence="5">
    <location>
        <begin position="21"/>
        <end position="521"/>
    </location>
</feature>
<dbReference type="PROSITE" id="PS51257">
    <property type="entry name" value="PROKAR_LIPOPROTEIN"/>
    <property type="match status" value="1"/>
</dbReference>
<dbReference type="AlphaFoldDB" id="A0A0H5DNZ4"/>
<accession>A0A0H5DNZ4</accession>
<dbReference type="InterPro" id="IPR030678">
    <property type="entry name" value="Peptide/Ni-bd"/>
</dbReference>
<evidence type="ECO:0000256" key="2">
    <source>
        <dbReference type="ARBA" id="ARBA00005695"/>
    </source>
</evidence>
<evidence type="ECO:0000256" key="5">
    <source>
        <dbReference type="SAM" id="SignalP"/>
    </source>
</evidence>
<feature type="domain" description="Solute-binding protein family 5" evidence="6">
    <location>
        <begin position="77"/>
        <end position="436"/>
    </location>
</feature>
<name>A0A0H5DNZ4_9BACT</name>
<evidence type="ECO:0000256" key="1">
    <source>
        <dbReference type="ARBA" id="ARBA00004196"/>
    </source>
</evidence>
<reference evidence="8" key="1">
    <citation type="submission" date="2015-06" db="EMBL/GenBank/DDBJ databases">
        <authorList>
            <person name="Bertelli C."/>
        </authorList>
    </citation>
    <scope>NUCLEOTIDE SEQUENCE [LARGE SCALE GENOMIC DNA]</scope>
    <source>
        <strain evidence="8">CRIB-30</strain>
    </source>
</reference>
<dbReference type="GO" id="GO:1904680">
    <property type="term" value="F:peptide transmembrane transporter activity"/>
    <property type="evidence" value="ECO:0007669"/>
    <property type="project" value="TreeGrafter"/>
</dbReference>
<sequence length="521" mass="58716">MTRSLMKQLLLFAISLGLSACGNKERADTALNSTSLVIAAEDDPHCFDPRLMRDTCSINIAHMLYEGLFFLDNEDTPRPALAERVAVDPSMTTYTFTLRNAKWSNGDPIEAKDFELSIKSIMDPSHLSPHANQLYMIKGAKEAKEGKIPVDKVAIKAIDQKTLRIELEEPTPYFLTLAATHFLYPVHESTLNGSANPQKPVVSGPFEVVSFAPQNELILKKNPHFWDAAQVKLTHIKVLPLNDQTALQLFKQGEIDWVGSPIGRLPPDAVPRLKEEGKLKVKEALGTFWIRVNTLDATLRSKQLRQTLLNHIDRDKIVEHITQGGQEPALAVVPPALWGKMDDESAERRTAPLSSLKSEESLPTLSLIYIHNERNHKIAQFLQQEWKQKLGIALRLEAQESKSYYERVGTGNFQLSIGSWFADIPDPVNFLDIFKFKHLKTNGTGWEDARYIALLDKAAKEGDPGRRLALLRQSEALLLEEAPVIPLYFAAWNWVGNPKLQNVHLSPIGFFDLRHAYKKER</sequence>
<dbReference type="Gene3D" id="3.90.76.10">
    <property type="entry name" value="Dipeptide-binding Protein, Domain 1"/>
    <property type="match status" value="1"/>
</dbReference>
<organism evidence="7 8">
    <name type="scientific">Estrella lausannensis</name>
    <dbReference type="NCBI Taxonomy" id="483423"/>
    <lineage>
        <taxon>Bacteria</taxon>
        <taxon>Pseudomonadati</taxon>
        <taxon>Chlamydiota</taxon>
        <taxon>Chlamydiia</taxon>
        <taxon>Parachlamydiales</taxon>
        <taxon>Candidatus Criblamydiaceae</taxon>
        <taxon>Estrella</taxon>
    </lineage>
</organism>
<evidence type="ECO:0000256" key="3">
    <source>
        <dbReference type="ARBA" id="ARBA00022448"/>
    </source>
</evidence>
<dbReference type="PIRSF" id="PIRSF002741">
    <property type="entry name" value="MppA"/>
    <property type="match status" value="1"/>
</dbReference>